<sequence>MCVHVCVCIFLPINEYYCQKGSGTFSLPCLAMPSSPPATCLSPFTASFPAPLALSQAILRPFSTTNGPLTLSPCPLAQTPFDPAIWLHRTNSHQPIRWQAEAMLRGAACDGRSQGQVFIKGEDVGNGNAAPQKHPYIGVGDMAGKRRWYMAAGIARGMAGKELPDCLPFITGSEDFEE</sequence>
<accession>A0A2D4GA01</accession>
<name>A0A2D4GA01_MICCO</name>
<organism evidence="1">
    <name type="scientific">Micrurus corallinus</name>
    <name type="common">Brazilian coral snake</name>
    <dbReference type="NCBI Taxonomy" id="54390"/>
    <lineage>
        <taxon>Eukaryota</taxon>
        <taxon>Metazoa</taxon>
        <taxon>Chordata</taxon>
        <taxon>Craniata</taxon>
        <taxon>Vertebrata</taxon>
        <taxon>Euteleostomi</taxon>
        <taxon>Lepidosauria</taxon>
        <taxon>Squamata</taxon>
        <taxon>Bifurcata</taxon>
        <taxon>Unidentata</taxon>
        <taxon>Episquamata</taxon>
        <taxon>Toxicofera</taxon>
        <taxon>Serpentes</taxon>
        <taxon>Colubroidea</taxon>
        <taxon>Elapidae</taxon>
        <taxon>Elapinae</taxon>
        <taxon>Micrurus</taxon>
    </lineage>
</organism>
<dbReference type="EMBL" id="IACJ01112542">
    <property type="protein sequence ID" value="LAA56592.1"/>
    <property type="molecule type" value="Transcribed_RNA"/>
</dbReference>
<reference evidence="1" key="1">
    <citation type="submission" date="2017-07" db="EMBL/GenBank/DDBJ databases">
        <authorList>
            <person name="Mikheyev A."/>
            <person name="Grau M."/>
        </authorList>
    </citation>
    <scope>NUCLEOTIDE SEQUENCE</scope>
    <source>
        <tissue evidence="1">Venom_gland</tissue>
    </source>
</reference>
<evidence type="ECO:0000313" key="1">
    <source>
        <dbReference type="EMBL" id="LAA56592.1"/>
    </source>
</evidence>
<proteinExistence type="predicted"/>
<reference evidence="1" key="2">
    <citation type="submission" date="2017-11" db="EMBL/GenBank/DDBJ databases">
        <title>Coralsnake Venomics: Analyses of Venom Gland Transcriptomes and Proteomes of Six Brazilian Taxa.</title>
        <authorList>
            <person name="Aird S.D."/>
            <person name="Jorge da Silva N."/>
            <person name="Qiu L."/>
            <person name="Villar-Briones A."/>
            <person name="Aparecida-Saddi V."/>
            <person name="Campos-Telles M.P."/>
            <person name="Grau M."/>
            <person name="Mikheyev A.S."/>
        </authorList>
    </citation>
    <scope>NUCLEOTIDE SEQUENCE</scope>
    <source>
        <tissue evidence="1">Venom_gland</tissue>
    </source>
</reference>
<protein>
    <submittedName>
        <fullName evidence="1">Uncharacterized protein</fullName>
    </submittedName>
</protein>
<dbReference type="AlphaFoldDB" id="A0A2D4GA01"/>